<accession>A0ABT2ERG5</accession>
<reference evidence="1 2" key="1">
    <citation type="submission" date="2022-08" db="EMBL/GenBank/DDBJ databases">
        <title>Bacterial and archaeal communities from various locations to study Microbial Dark Matter (Phase II).</title>
        <authorList>
            <person name="Stepanauskas R."/>
        </authorList>
    </citation>
    <scope>NUCLEOTIDE SEQUENCE [LARGE SCALE GENOMIC DNA]</scope>
    <source>
        <strain evidence="1 2">PD1</strain>
    </source>
</reference>
<dbReference type="Gene3D" id="1.25.40.10">
    <property type="entry name" value="Tetratricopeptide repeat domain"/>
    <property type="match status" value="1"/>
</dbReference>
<protein>
    <recommendedName>
        <fullName evidence="3">HEAT repeat domain-containing protein</fullName>
    </recommendedName>
</protein>
<comment type="caution">
    <text evidence="1">The sequence shown here is derived from an EMBL/GenBank/DDBJ whole genome shotgun (WGS) entry which is preliminary data.</text>
</comment>
<evidence type="ECO:0000313" key="1">
    <source>
        <dbReference type="EMBL" id="MCS3920554.1"/>
    </source>
</evidence>
<proteinExistence type="predicted"/>
<evidence type="ECO:0008006" key="3">
    <source>
        <dbReference type="Google" id="ProtNLM"/>
    </source>
</evidence>
<keyword evidence="2" id="KW-1185">Reference proteome</keyword>
<dbReference type="EMBL" id="JANUCP010000005">
    <property type="protein sequence ID" value="MCS3920554.1"/>
    <property type="molecule type" value="Genomic_DNA"/>
</dbReference>
<name>A0ABT2ERG5_9BACT</name>
<dbReference type="Proteomes" id="UP001204798">
    <property type="component" value="Unassembled WGS sequence"/>
</dbReference>
<organism evidence="1 2">
    <name type="scientific">Candidatus Fervidibacter sacchari</name>
    <dbReference type="NCBI Taxonomy" id="1448929"/>
    <lineage>
        <taxon>Bacteria</taxon>
        <taxon>Candidatus Fervidibacterota</taxon>
        <taxon>Candidatus Fervidibacter</taxon>
    </lineage>
</organism>
<gene>
    <name evidence="1" type="ORF">M2350_002983</name>
</gene>
<evidence type="ECO:0000313" key="2">
    <source>
        <dbReference type="Proteomes" id="UP001204798"/>
    </source>
</evidence>
<dbReference type="InterPro" id="IPR011990">
    <property type="entry name" value="TPR-like_helical_dom_sf"/>
</dbReference>
<dbReference type="RefSeq" id="WP_259100180.1">
    <property type="nucleotide sequence ID" value="NZ_CP130454.1"/>
</dbReference>
<sequence>MRQAIKLAIMAQERYTLDSEIQRIFGSAWDLGWGEAIDIALSEIAASGEVEFLDRIKRFSTELMADKGLTEKALELAQSIVDPELRAWALVAVAKVIGKAGDKKRTKELFEWAWQISEQSRYSCCLQCEAIKNFAQLGD</sequence>